<dbReference type="VEuPathDB" id="FungiDB:PABG_12620"/>
<comment type="caution">
    <text evidence="1">The sequence shown here is derived from an EMBL/GenBank/DDBJ whole genome shotgun (WGS) entry which is preliminary data.</text>
</comment>
<name>A0A1D2JAL1_PARBR</name>
<gene>
    <name evidence="1" type="ORF">ACO22_05351</name>
</gene>
<accession>A0A1D2JAL1</accession>
<reference evidence="1 2" key="1">
    <citation type="submission" date="2016-06" db="EMBL/GenBank/DDBJ databases">
        <authorList>
            <person name="Kjaerup R.B."/>
            <person name="Dalgaard T.S."/>
            <person name="Juul-Madsen H.R."/>
        </authorList>
    </citation>
    <scope>NUCLEOTIDE SEQUENCE [LARGE SCALE GENOMIC DNA]</scope>
    <source>
        <strain evidence="1 2">Pb300</strain>
    </source>
</reference>
<evidence type="ECO:0000313" key="2">
    <source>
        <dbReference type="Proteomes" id="UP000242814"/>
    </source>
</evidence>
<dbReference type="VEuPathDB" id="FungiDB:PADG_12422"/>
<evidence type="ECO:0000313" key="1">
    <source>
        <dbReference type="EMBL" id="ODH23955.1"/>
    </source>
</evidence>
<dbReference type="AlphaFoldDB" id="A0A1D2JAL1"/>
<proteinExistence type="predicted"/>
<sequence length="100" mass="10733">MLATDVALTMYVEGCSRRLTSKWTGRSRNIREAFKRRSSSALSPKQTKCGCILLVSNTLAGLRNSPDMLDAPSLISGCGKLVSFSHGNFTIVVCGPPKAV</sequence>
<organism evidence="1 2">
    <name type="scientific">Paracoccidioides brasiliensis</name>
    <dbReference type="NCBI Taxonomy" id="121759"/>
    <lineage>
        <taxon>Eukaryota</taxon>
        <taxon>Fungi</taxon>
        <taxon>Dikarya</taxon>
        <taxon>Ascomycota</taxon>
        <taxon>Pezizomycotina</taxon>
        <taxon>Eurotiomycetes</taxon>
        <taxon>Eurotiomycetidae</taxon>
        <taxon>Onygenales</taxon>
        <taxon>Ajellomycetaceae</taxon>
        <taxon>Paracoccidioides</taxon>
    </lineage>
</organism>
<dbReference type="Proteomes" id="UP000242814">
    <property type="component" value="Unassembled WGS sequence"/>
</dbReference>
<protein>
    <submittedName>
        <fullName evidence="1">Uncharacterized protein</fullName>
    </submittedName>
</protein>
<dbReference type="EMBL" id="LZYO01000236">
    <property type="protein sequence ID" value="ODH23955.1"/>
    <property type="molecule type" value="Genomic_DNA"/>
</dbReference>